<keyword evidence="2" id="KW-0812">Transmembrane</keyword>
<gene>
    <name evidence="3" type="ORF">DXX93_15215</name>
</gene>
<evidence type="ECO:0000313" key="4">
    <source>
        <dbReference type="Proteomes" id="UP000256478"/>
    </source>
</evidence>
<dbReference type="RefSeq" id="WP_116008841.1">
    <property type="nucleotide sequence ID" value="NZ_QUOU01000001.1"/>
</dbReference>
<evidence type="ECO:0000313" key="3">
    <source>
        <dbReference type="EMBL" id="REL27774.1"/>
    </source>
</evidence>
<dbReference type="EMBL" id="QUOU01000001">
    <property type="protein sequence ID" value="REL27774.1"/>
    <property type="molecule type" value="Genomic_DNA"/>
</dbReference>
<protein>
    <submittedName>
        <fullName evidence="3">Uncharacterized protein</fullName>
    </submittedName>
</protein>
<feature type="region of interest" description="Disordered" evidence="1">
    <location>
        <begin position="1"/>
        <end position="32"/>
    </location>
</feature>
<feature type="compositionally biased region" description="Polar residues" evidence="1">
    <location>
        <begin position="1"/>
        <end position="25"/>
    </location>
</feature>
<reference evidence="3 4" key="1">
    <citation type="submission" date="2018-08" db="EMBL/GenBank/DDBJ databases">
        <title>Thalassotalea euphylliae genome.</title>
        <authorList>
            <person name="Summers S."/>
            <person name="Rice S.A."/>
            <person name="Freckelton M.L."/>
            <person name="Nedved B.T."/>
            <person name="Hadfield M.G."/>
        </authorList>
    </citation>
    <scope>NUCLEOTIDE SEQUENCE [LARGE SCALE GENOMIC DNA]</scope>
    <source>
        <strain evidence="3 4">H1</strain>
    </source>
</reference>
<keyword evidence="2" id="KW-0472">Membrane</keyword>
<accession>A0A3E0TTM7</accession>
<feature type="transmembrane region" description="Helical" evidence="2">
    <location>
        <begin position="81"/>
        <end position="103"/>
    </location>
</feature>
<evidence type="ECO:0000256" key="1">
    <source>
        <dbReference type="SAM" id="MobiDB-lite"/>
    </source>
</evidence>
<comment type="caution">
    <text evidence="3">The sequence shown here is derived from an EMBL/GenBank/DDBJ whole genome shotgun (WGS) entry which is preliminary data.</text>
</comment>
<organism evidence="3 4">
    <name type="scientific">Thalassotalea euphylliae</name>
    <dbReference type="NCBI Taxonomy" id="1655234"/>
    <lineage>
        <taxon>Bacteria</taxon>
        <taxon>Pseudomonadati</taxon>
        <taxon>Pseudomonadota</taxon>
        <taxon>Gammaproteobacteria</taxon>
        <taxon>Alteromonadales</taxon>
        <taxon>Colwelliaceae</taxon>
        <taxon>Thalassotalea</taxon>
    </lineage>
</organism>
<dbReference type="AlphaFoldDB" id="A0A3E0TTM7"/>
<feature type="transmembrane region" description="Helical" evidence="2">
    <location>
        <begin position="115"/>
        <end position="131"/>
    </location>
</feature>
<sequence>MDKTNLNQNSEKQPSNPLNTEQLTTDLRPPKKPAEKAFGKYFRKVEVNYDNVLGYREGTGSIDGRYAALMMVGSLKDSDHWANSAMAMTFFGIIVFMQITALVKFGELGPYLTQPYTWVTQLLLLYAALQFKKSKKNKHKPSFATVKLAMCIFPPSVKTLSWLFPLIKWNSMSVQSAIAVAQAWQQNVLSPKCTPKPPSEIFSMMC</sequence>
<dbReference type="Proteomes" id="UP000256478">
    <property type="component" value="Unassembled WGS sequence"/>
</dbReference>
<keyword evidence="2" id="KW-1133">Transmembrane helix</keyword>
<evidence type="ECO:0000256" key="2">
    <source>
        <dbReference type="SAM" id="Phobius"/>
    </source>
</evidence>
<proteinExistence type="predicted"/>
<name>A0A3E0TTM7_9GAMM</name>